<proteinExistence type="evidence at transcript level"/>
<dbReference type="GO" id="GO:0004867">
    <property type="term" value="F:serine-type endopeptidase inhibitor activity"/>
    <property type="evidence" value="ECO:0007669"/>
    <property type="project" value="UniProtKB-KW"/>
</dbReference>
<dbReference type="SUPFAM" id="SSF56574">
    <property type="entry name" value="Serpins"/>
    <property type="match status" value="1"/>
</dbReference>
<keyword evidence="1" id="KW-0646">Protease inhibitor</keyword>
<protein>
    <recommendedName>
        <fullName evidence="3">Serpin domain-containing protein</fullName>
    </recommendedName>
</protein>
<dbReference type="InterPro" id="IPR042178">
    <property type="entry name" value="Serpin_sf_1"/>
</dbReference>
<dbReference type="AlphaFoldDB" id="I4DNY5"/>
<dbReference type="EMBL" id="AK403199">
    <property type="protein sequence ID" value="BAM19625.1"/>
    <property type="molecule type" value="mRNA"/>
</dbReference>
<sequence length="114" mass="13507">MKQNCRELGHKVQTRTDRGQYFHPKRWIPEISKIHVRDKTNRKIKNLLTPESITPASLMVLVNAVYFKGNWLLFPTMIHQHLSPPIDPSLQYSGIINLRHLSLWPKLKIRNRNF</sequence>
<organism evidence="4">
    <name type="scientific">Papilio xuthus</name>
    <name type="common">Asian swallowtail butterfly</name>
    <dbReference type="NCBI Taxonomy" id="66420"/>
    <lineage>
        <taxon>Eukaryota</taxon>
        <taxon>Metazoa</taxon>
        <taxon>Ecdysozoa</taxon>
        <taxon>Arthropoda</taxon>
        <taxon>Hexapoda</taxon>
        <taxon>Insecta</taxon>
        <taxon>Pterygota</taxon>
        <taxon>Neoptera</taxon>
        <taxon>Endopterygota</taxon>
        <taxon>Lepidoptera</taxon>
        <taxon>Glossata</taxon>
        <taxon>Ditrysia</taxon>
        <taxon>Papilionoidea</taxon>
        <taxon>Papilionidae</taxon>
        <taxon>Papilioninae</taxon>
        <taxon>Papilio</taxon>
    </lineage>
</organism>
<keyword evidence="2" id="KW-0722">Serine protease inhibitor</keyword>
<dbReference type="InterPro" id="IPR023796">
    <property type="entry name" value="Serpin_dom"/>
</dbReference>
<evidence type="ECO:0000256" key="2">
    <source>
        <dbReference type="ARBA" id="ARBA00022900"/>
    </source>
</evidence>
<dbReference type="Pfam" id="PF00079">
    <property type="entry name" value="Serpin"/>
    <property type="match status" value="1"/>
</dbReference>
<accession>I4DNY5</accession>
<feature type="domain" description="Serpin" evidence="3">
    <location>
        <begin position="35"/>
        <end position="71"/>
    </location>
</feature>
<evidence type="ECO:0000256" key="1">
    <source>
        <dbReference type="ARBA" id="ARBA00022690"/>
    </source>
</evidence>
<reference evidence="4" key="1">
    <citation type="journal article" date="2012" name="BMC Biol.">
        <title>Comprehensive microarray-based analysis for stage-specific larval camouflage pattern-associated genes in the swallowtail butterfly, Papilio xuthus.</title>
        <authorList>
            <person name="Futahashi R."/>
            <person name="Shirataki H."/>
            <person name="Narita T."/>
            <person name="Mita K."/>
            <person name="Fujiwara H."/>
        </authorList>
    </citation>
    <scope>NUCLEOTIDE SEQUENCE</scope>
    <source>
        <tissue evidence="4">Epidermis</tissue>
    </source>
</reference>
<evidence type="ECO:0000313" key="4">
    <source>
        <dbReference type="EMBL" id="BAM19625.1"/>
    </source>
</evidence>
<evidence type="ECO:0000259" key="3">
    <source>
        <dbReference type="Pfam" id="PF00079"/>
    </source>
</evidence>
<dbReference type="Gene3D" id="3.30.497.10">
    <property type="entry name" value="Antithrombin, subunit I, domain 2"/>
    <property type="match status" value="1"/>
</dbReference>
<name>I4DNY5_PAPXU</name>
<dbReference type="InterPro" id="IPR036186">
    <property type="entry name" value="Serpin_sf"/>
</dbReference>